<dbReference type="KEGG" id="hro:HELRODRAFT_179573"/>
<organism evidence="3 4">
    <name type="scientific">Helobdella robusta</name>
    <name type="common">Californian leech</name>
    <dbReference type="NCBI Taxonomy" id="6412"/>
    <lineage>
        <taxon>Eukaryota</taxon>
        <taxon>Metazoa</taxon>
        <taxon>Spiralia</taxon>
        <taxon>Lophotrochozoa</taxon>
        <taxon>Annelida</taxon>
        <taxon>Clitellata</taxon>
        <taxon>Hirudinea</taxon>
        <taxon>Rhynchobdellida</taxon>
        <taxon>Glossiphoniidae</taxon>
        <taxon>Helobdella</taxon>
    </lineage>
</organism>
<dbReference type="RefSeq" id="XP_009026641.1">
    <property type="nucleotide sequence ID" value="XM_009028393.1"/>
</dbReference>
<feature type="region of interest" description="Disordered" evidence="1">
    <location>
        <begin position="51"/>
        <end position="73"/>
    </location>
</feature>
<proteinExistence type="predicted"/>
<evidence type="ECO:0000256" key="1">
    <source>
        <dbReference type="SAM" id="MobiDB-lite"/>
    </source>
</evidence>
<protein>
    <submittedName>
        <fullName evidence="2 3">Uncharacterized protein</fullName>
    </submittedName>
</protein>
<evidence type="ECO:0000313" key="3">
    <source>
        <dbReference type="EnsemblMetazoa" id="HelroP179573"/>
    </source>
</evidence>
<feature type="region of interest" description="Disordered" evidence="1">
    <location>
        <begin position="1"/>
        <end position="23"/>
    </location>
</feature>
<sequence>MVLAGEDLLYHQQDEEEQEDDENSYVLAENENNNDSNNNILNNDKNYNNNIVGDDNKNAINNDKNGSDEDEKTKYAVDTVEKCVDHTKKSPSAITITIKTLEFNLKCKFINTTAIEIIWDEPSIANTNNFCGYVITWAPITTKHNIESHTYVELDPNKTCHLVTDLDYNLPYWFLVKMFLNDGMFVKESADFLIASRWFEHDRVLLPHGLAI</sequence>
<dbReference type="InterPro" id="IPR013783">
    <property type="entry name" value="Ig-like_fold"/>
</dbReference>
<dbReference type="GeneID" id="20207362"/>
<evidence type="ECO:0000313" key="2">
    <source>
        <dbReference type="EMBL" id="ESN95237.1"/>
    </source>
</evidence>
<dbReference type="AlphaFoldDB" id="T1FEW3"/>
<dbReference type="HOGENOM" id="CLU_1300902_0_0_1"/>
<gene>
    <name evidence="3" type="primary">20207362</name>
    <name evidence="2" type="ORF">HELRODRAFT_179573</name>
</gene>
<evidence type="ECO:0000313" key="4">
    <source>
        <dbReference type="Proteomes" id="UP000015101"/>
    </source>
</evidence>
<dbReference type="CTD" id="20207362"/>
<dbReference type="EnsemblMetazoa" id="HelroT179573">
    <property type="protein sequence ID" value="HelroP179573"/>
    <property type="gene ID" value="HelroG179573"/>
</dbReference>
<name>T1FEW3_HELRO</name>
<reference evidence="4" key="1">
    <citation type="submission" date="2012-12" db="EMBL/GenBank/DDBJ databases">
        <authorList>
            <person name="Hellsten U."/>
            <person name="Grimwood J."/>
            <person name="Chapman J.A."/>
            <person name="Shapiro H."/>
            <person name="Aerts A."/>
            <person name="Otillar R.P."/>
            <person name="Terry A.Y."/>
            <person name="Boore J.L."/>
            <person name="Simakov O."/>
            <person name="Marletaz F."/>
            <person name="Cho S.-J."/>
            <person name="Edsinger-Gonzales E."/>
            <person name="Havlak P."/>
            <person name="Kuo D.-H."/>
            <person name="Larsson T."/>
            <person name="Lv J."/>
            <person name="Arendt D."/>
            <person name="Savage R."/>
            <person name="Osoegawa K."/>
            <person name="de Jong P."/>
            <person name="Lindberg D.R."/>
            <person name="Seaver E.C."/>
            <person name="Weisblat D.A."/>
            <person name="Putnam N.H."/>
            <person name="Grigoriev I.V."/>
            <person name="Rokhsar D.S."/>
        </authorList>
    </citation>
    <scope>NUCLEOTIDE SEQUENCE</scope>
</reference>
<reference evidence="2 4" key="2">
    <citation type="journal article" date="2013" name="Nature">
        <title>Insights into bilaterian evolution from three spiralian genomes.</title>
        <authorList>
            <person name="Simakov O."/>
            <person name="Marletaz F."/>
            <person name="Cho S.J."/>
            <person name="Edsinger-Gonzales E."/>
            <person name="Havlak P."/>
            <person name="Hellsten U."/>
            <person name="Kuo D.H."/>
            <person name="Larsson T."/>
            <person name="Lv J."/>
            <person name="Arendt D."/>
            <person name="Savage R."/>
            <person name="Osoegawa K."/>
            <person name="de Jong P."/>
            <person name="Grimwood J."/>
            <person name="Chapman J.A."/>
            <person name="Shapiro H."/>
            <person name="Aerts A."/>
            <person name="Otillar R.P."/>
            <person name="Terry A.Y."/>
            <person name="Boore J.L."/>
            <person name="Grigoriev I.V."/>
            <person name="Lindberg D.R."/>
            <person name="Seaver E.C."/>
            <person name="Weisblat D.A."/>
            <person name="Putnam N.H."/>
            <person name="Rokhsar D.S."/>
        </authorList>
    </citation>
    <scope>NUCLEOTIDE SEQUENCE</scope>
</reference>
<dbReference type="InterPro" id="IPR003961">
    <property type="entry name" value="FN3_dom"/>
</dbReference>
<dbReference type="InParanoid" id="T1FEW3"/>
<dbReference type="EMBL" id="AMQM01006884">
    <property type="status" value="NOT_ANNOTATED_CDS"/>
    <property type="molecule type" value="Genomic_DNA"/>
</dbReference>
<dbReference type="InterPro" id="IPR036116">
    <property type="entry name" value="FN3_sf"/>
</dbReference>
<feature type="compositionally biased region" description="Acidic residues" evidence="1">
    <location>
        <begin position="14"/>
        <end position="23"/>
    </location>
</feature>
<reference evidence="3" key="3">
    <citation type="submission" date="2015-06" db="UniProtKB">
        <authorList>
            <consortium name="EnsemblMetazoa"/>
        </authorList>
    </citation>
    <scope>IDENTIFICATION</scope>
</reference>
<keyword evidence="4" id="KW-1185">Reference proteome</keyword>
<dbReference type="Gene3D" id="2.60.40.10">
    <property type="entry name" value="Immunoglobulins"/>
    <property type="match status" value="1"/>
</dbReference>
<dbReference type="SUPFAM" id="SSF49265">
    <property type="entry name" value="Fibronectin type III"/>
    <property type="match status" value="1"/>
</dbReference>
<accession>T1FEW3</accession>
<dbReference type="CDD" id="cd00063">
    <property type="entry name" value="FN3"/>
    <property type="match status" value="1"/>
</dbReference>
<dbReference type="EMBL" id="KB097536">
    <property type="protein sequence ID" value="ESN95237.1"/>
    <property type="molecule type" value="Genomic_DNA"/>
</dbReference>
<dbReference type="Proteomes" id="UP000015101">
    <property type="component" value="Unassembled WGS sequence"/>
</dbReference>